<evidence type="ECO:0000313" key="2">
    <source>
        <dbReference type="EMBL" id="GJD59537.1"/>
    </source>
</evidence>
<protein>
    <submittedName>
        <fullName evidence="2">Uncharacterized protein</fullName>
    </submittedName>
</protein>
<keyword evidence="3" id="KW-1185">Reference proteome</keyword>
<comment type="caution">
    <text evidence="2">The sequence shown here is derived from an EMBL/GenBank/DDBJ whole genome shotgun (WGS) entry which is preliminary data.</text>
</comment>
<name>A0ABQ4RQ83_9HYPH</name>
<evidence type="ECO:0000313" key="3">
    <source>
        <dbReference type="Proteomes" id="UP001055303"/>
    </source>
</evidence>
<accession>A0ABQ4RQ83</accession>
<dbReference type="Proteomes" id="UP001055303">
    <property type="component" value="Unassembled WGS sequence"/>
</dbReference>
<proteinExistence type="predicted"/>
<reference evidence="2" key="1">
    <citation type="journal article" date="2021" name="Front. Microbiol.">
        <title>Comprehensive Comparative Genomics and Phenotyping of Methylobacterium Species.</title>
        <authorList>
            <person name="Alessa O."/>
            <person name="Ogura Y."/>
            <person name="Fujitani Y."/>
            <person name="Takami H."/>
            <person name="Hayashi T."/>
            <person name="Sahin N."/>
            <person name="Tani A."/>
        </authorList>
    </citation>
    <scope>NUCLEOTIDE SEQUENCE</scope>
    <source>
        <strain evidence="2">DSM 22415</strain>
    </source>
</reference>
<sequence>MAAATSRLSAPMTGATAAMAELPQMALPQAISSAMRTGSPRPRQMAQLARMVSTTAATMPVRSAGPEATMAPRLTEAPSRVTATSSTCLAEKAMPALKRAPGTQAVRMAMPIRMASTRAST</sequence>
<dbReference type="EMBL" id="BPQI01000221">
    <property type="protein sequence ID" value="GJD59537.1"/>
    <property type="molecule type" value="Genomic_DNA"/>
</dbReference>
<organism evidence="2 3">
    <name type="scientific">Methylobacterium dankookense</name>
    <dbReference type="NCBI Taxonomy" id="560405"/>
    <lineage>
        <taxon>Bacteria</taxon>
        <taxon>Pseudomonadati</taxon>
        <taxon>Pseudomonadota</taxon>
        <taxon>Alphaproteobacteria</taxon>
        <taxon>Hyphomicrobiales</taxon>
        <taxon>Methylobacteriaceae</taxon>
        <taxon>Methylobacterium</taxon>
    </lineage>
</organism>
<gene>
    <name evidence="2" type="ORF">IFDJLNFL_5466</name>
</gene>
<reference evidence="2" key="2">
    <citation type="submission" date="2021-08" db="EMBL/GenBank/DDBJ databases">
        <authorList>
            <person name="Tani A."/>
            <person name="Ola A."/>
            <person name="Ogura Y."/>
            <person name="Katsura K."/>
            <person name="Hayashi T."/>
        </authorList>
    </citation>
    <scope>NUCLEOTIDE SEQUENCE</scope>
    <source>
        <strain evidence="2">DSM 22415</strain>
    </source>
</reference>
<feature type="region of interest" description="Disordered" evidence="1">
    <location>
        <begin position="58"/>
        <end position="81"/>
    </location>
</feature>
<evidence type="ECO:0000256" key="1">
    <source>
        <dbReference type="SAM" id="MobiDB-lite"/>
    </source>
</evidence>